<accession>A0ABS4K430</accession>
<dbReference type="Gene3D" id="3.30.530.20">
    <property type="match status" value="1"/>
</dbReference>
<gene>
    <name evidence="1" type="ORF">J2Z44_002378</name>
</gene>
<keyword evidence="2" id="KW-1185">Reference proteome</keyword>
<organism evidence="1 2">
    <name type="scientific">Clostridium punense</name>
    <dbReference type="NCBI Taxonomy" id="1054297"/>
    <lineage>
        <taxon>Bacteria</taxon>
        <taxon>Bacillati</taxon>
        <taxon>Bacillota</taxon>
        <taxon>Clostridia</taxon>
        <taxon>Eubacteriales</taxon>
        <taxon>Clostridiaceae</taxon>
        <taxon>Clostridium</taxon>
    </lineage>
</organism>
<dbReference type="SUPFAM" id="SSF55961">
    <property type="entry name" value="Bet v1-like"/>
    <property type="match status" value="1"/>
</dbReference>
<proteinExistence type="predicted"/>
<dbReference type="RefSeq" id="WP_021283314.1">
    <property type="nucleotide sequence ID" value="NZ_JAGGLL010000017.1"/>
</dbReference>
<dbReference type="Proteomes" id="UP001519308">
    <property type="component" value="Unassembled WGS sequence"/>
</dbReference>
<evidence type="ECO:0000313" key="2">
    <source>
        <dbReference type="Proteomes" id="UP001519308"/>
    </source>
</evidence>
<comment type="caution">
    <text evidence="1">The sequence shown here is derived from an EMBL/GenBank/DDBJ whole genome shotgun (WGS) entry which is preliminary data.</text>
</comment>
<dbReference type="InterPro" id="IPR023393">
    <property type="entry name" value="START-like_dom_sf"/>
</dbReference>
<dbReference type="EMBL" id="JAGGLL010000017">
    <property type="protein sequence ID" value="MBP2022557.1"/>
    <property type="molecule type" value="Genomic_DNA"/>
</dbReference>
<protein>
    <recommendedName>
        <fullName evidence="3">Polyketide cyclase</fullName>
    </recommendedName>
</protein>
<evidence type="ECO:0008006" key="3">
    <source>
        <dbReference type="Google" id="ProtNLM"/>
    </source>
</evidence>
<sequence>MYKFKNSIFIRKDINEVFNFYTDFKRFCTVWNDILSINKITEGPLTKGSKYENIIIHNGKDFKFNSEIIDIIENHRFIFSTIKYGVKVVYNYEFEVLTKGTLISFRGDVMFNDYPEDLSKDIFDVIVEEDENHLKLIKAYLESNEEIAI</sequence>
<evidence type="ECO:0000313" key="1">
    <source>
        <dbReference type="EMBL" id="MBP2022557.1"/>
    </source>
</evidence>
<reference evidence="1 2" key="1">
    <citation type="submission" date="2021-03" db="EMBL/GenBank/DDBJ databases">
        <title>Genomic Encyclopedia of Type Strains, Phase IV (KMG-IV): sequencing the most valuable type-strain genomes for metagenomic binning, comparative biology and taxonomic classification.</title>
        <authorList>
            <person name="Goeker M."/>
        </authorList>
    </citation>
    <scope>NUCLEOTIDE SEQUENCE [LARGE SCALE GENOMIC DNA]</scope>
    <source>
        <strain evidence="1 2">DSM 28650</strain>
    </source>
</reference>
<name>A0ABS4K430_9CLOT</name>